<evidence type="ECO:0000313" key="1">
    <source>
        <dbReference type="EMBL" id="KAJ2766963.1"/>
    </source>
</evidence>
<keyword evidence="2" id="KW-1185">Reference proteome</keyword>
<comment type="caution">
    <text evidence="1">The sequence shown here is derived from an EMBL/GenBank/DDBJ whole genome shotgun (WGS) entry which is preliminary data.</text>
</comment>
<evidence type="ECO:0000313" key="2">
    <source>
        <dbReference type="Proteomes" id="UP001140234"/>
    </source>
</evidence>
<proteinExistence type="predicted"/>
<sequence>DAVRALPGEEAPLISCASEATLADAVLVDDELSVGRAALVKQEAWWLLTSAVPLVLTYLCQTSFGFVSMLSVGRLGVNELAAASLAVMVFNFVVLMPSVGLATALETFCSAAYTASADKTRVGFHMQRGLVAVTLQLLPGLVLLVFIDSVLIMLGQTEEVAALCSQFLRILFLGSWPQLAFECLKRFTQAQGIMQASTWVIVVIMPIHVANCYLLVWSPSLGMGFAGAPLATVISSWLMFFGMVLYIALSRARDAWGGWSWDCLHGIWEFYRMAIPSAAMLACSWGAFEMSTFGASIFGPVSMAAQACIFNAMCITFQVPAAIGSAAATRIGNSLGMGRHRRARYAAYTAIGAGYVSGVASSMMLFSYRESWGYIFSDDHQVAEMCAQLMPYFAAVQTYDGMNGVTGGILRALGKQGLGAMLAFPAFWILGTPLGFYLAVGPPRLEVIGLWLGLAAGVIAFSLPQQWHILFRVDWRHEVKECLGRLDRSSRPKCSALPQAPESYGAIV</sequence>
<name>A0ACC1JTV7_9FUNG</name>
<accession>A0ACC1JTV7</accession>
<organism evidence="1 2">
    <name type="scientific">Coemansia nantahalensis</name>
    <dbReference type="NCBI Taxonomy" id="2789366"/>
    <lineage>
        <taxon>Eukaryota</taxon>
        <taxon>Fungi</taxon>
        <taxon>Fungi incertae sedis</taxon>
        <taxon>Zoopagomycota</taxon>
        <taxon>Kickxellomycotina</taxon>
        <taxon>Kickxellomycetes</taxon>
        <taxon>Kickxellales</taxon>
        <taxon>Kickxellaceae</taxon>
        <taxon>Coemansia</taxon>
    </lineage>
</organism>
<dbReference type="Proteomes" id="UP001140234">
    <property type="component" value="Unassembled WGS sequence"/>
</dbReference>
<gene>
    <name evidence="1" type="primary">ERC1_4</name>
    <name evidence="1" type="ORF">IWQ57_004148</name>
</gene>
<dbReference type="EMBL" id="JANBUJ010001551">
    <property type="protein sequence ID" value="KAJ2766963.1"/>
    <property type="molecule type" value="Genomic_DNA"/>
</dbReference>
<protein>
    <submittedName>
        <fullName evidence="1">Ethionine resistance protein</fullName>
    </submittedName>
</protein>
<feature type="non-terminal residue" evidence="1">
    <location>
        <position position="1"/>
    </location>
</feature>
<reference evidence="1" key="1">
    <citation type="submission" date="2022-07" db="EMBL/GenBank/DDBJ databases">
        <title>Phylogenomic reconstructions and comparative analyses of Kickxellomycotina fungi.</title>
        <authorList>
            <person name="Reynolds N.K."/>
            <person name="Stajich J.E."/>
            <person name="Barry K."/>
            <person name="Grigoriev I.V."/>
            <person name="Crous P."/>
            <person name="Smith M.E."/>
        </authorList>
    </citation>
    <scope>NUCLEOTIDE SEQUENCE</scope>
    <source>
        <strain evidence="1">CBS 109366</strain>
    </source>
</reference>